<evidence type="ECO:0000256" key="3">
    <source>
        <dbReference type="ARBA" id="ARBA00022452"/>
    </source>
</evidence>
<dbReference type="Pfam" id="PF07715">
    <property type="entry name" value="Plug"/>
    <property type="match status" value="1"/>
</dbReference>
<dbReference type="AlphaFoldDB" id="A0AA41ZAL4"/>
<accession>A0AA41ZAL4</accession>
<dbReference type="Gene3D" id="2.40.170.20">
    <property type="entry name" value="TonB-dependent receptor, beta-barrel domain"/>
    <property type="match status" value="1"/>
</dbReference>
<evidence type="ECO:0000313" key="17">
    <source>
        <dbReference type="Proteomes" id="UP001165565"/>
    </source>
</evidence>
<evidence type="ECO:0000256" key="10">
    <source>
        <dbReference type="ARBA" id="ARBA00023237"/>
    </source>
</evidence>
<keyword evidence="16" id="KW-0675">Receptor</keyword>
<dbReference type="InterPro" id="IPR036942">
    <property type="entry name" value="Beta-barrel_TonB_sf"/>
</dbReference>
<keyword evidence="8 12" id="KW-0798">TonB box</keyword>
<keyword evidence="9 11" id="KW-0472">Membrane</keyword>
<evidence type="ECO:0000256" key="8">
    <source>
        <dbReference type="ARBA" id="ARBA00023077"/>
    </source>
</evidence>
<dbReference type="CDD" id="cd01347">
    <property type="entry name" value="ligand_gated_channel"/>
    <property type="match status" value="1"/>
</dbReference>
<gene>
    <name evidence="16" type="ORF">NEE01_13670</name>
</gene>
<comment type="caution">
    <text evidence="16">The sequence shown here is derived from an EMBL/GenBank/DDBJ whole genome shotgun (WGS) entry which is preliminary data.</text>
</comment>
<feature type="signal peptide" evidence="13">
    <location>
        <begin position="1"/>
        <end position="29"/>
    </location>
</feature>
<dbReference type="PANTHER" id="PTHR32552:SF81">
    <property type="entry name" value="TONB-DEPENDENT OUTER MEMBRANE RECEPTOR"/>
    <property type="match status" value="1"/>
</dbReference>
<dbReference type="Pfam" id="PF00593">
    <property type="entry name" value="TonB_dep_Rec_b-barrel"/>
    <property type="match status" value="1"/>
</dbReference>
<evidence type="ECO:0000259" key="15">
    <source>
        <dbReference type="Pfam" id="PF07715"/>
    </source>
</evidence>
<evidence type="ECO:0000256" key="2">
    <source>
        <dbReference type="ARBA" id="ARBA00022448"/>
    </source>
</evidence>
<evidence type="ECO:0000256" key="11">
    <source>
        <dbReference type="PROSITE-ProRule" id="PRU01360"/>
    </source>
</evidence>
<dbReference type="GO" id="GO:0006826">
    <property type="term" value="P:iron ion transport"/>
    <property type="evidence" value="ECO:0007669"/>
    <property type="project" value="UniProtKB-KW"/>
</dbReference>
<dbReference type="PANTHER" id="PTHR32552">
    <property type="entry name" value="FERRICHROME IRON RECEPTOR-RELATED"/>
    <property type="match status" value="1"/>
</dbReference>
<proteinExistence type="inferred from homology"/>
<evidence type="ECO:0000256" key="7">
    <source>
        <dbReference type="ARBA" id="ARBA00023065"/>
    </source>
</evidence>
<feature type="domain" description="TonB-dependent receptor-like beta-barrel" evidence="14">
    <location>
        <begin position="288"/>
        <end position="708"/>
    </location>
</feature>
<evidence type="ECO:0000256" key="12">
    <source>
        <dbReference type="RuleBase" id="RU003357"/>
    </source>
</evidence>
<dbReference type="RefSeq" id="WP_179513411.1">
    <property type="nucleotide sequence ID" value="NZ_JANFAV010000009.1"/>
</dbReference>
<dbReference type="GO" id="GO:0009279">
    <property type="term" value="C:cell outer membrane"/>
    <property type="evidence" value="ECO:0007669"/>
    <property type="project" value="UniProtKB-SubCell"/>
</dbReference>
<dbReference type="EMBL" id="JANFAV010000009">
    <property type="protein sequence ID" value="MCW6535827.1"/>
    <property type="molecule type" value="Genomic_DNA"/>
</dbReference>
<keyword evidence="7" id="KW-0406">Ion transport</keyword>
<dbReference type="SUPFAM" id="SSF56935">
    <property type="entry name" value="Porins"/>
    <property type="match status" value="1"/>
</dbReference>
<evidence type="ECO:0000256" key="1">
    <source>
        <dbReference type="ARBA" id="ARBA00004571"/>
    </source>
</evidence>
<keyword evidence="5 11" id="KW-0812">Transmembrane</keyword>
<evidence type="ECO:0000256" key="9">
    <source>
        <dbReference type="ARBA" id="ARBA00023136"/>
    </source>
</evidence>
<keyword evidence="3 11" id="KW-1134">Transmembrane beta strand</keyword>
<evidence type="ECO:0000313" key="16">
    <source>
        <dbReference type="EMBL" id="MCW6535827.1"/>
    </source>
</evidence>
<organism evidence="16 17">
    <name type="scientific">Sphingomonas lycopersici</name>
    <dbReference type="NCBI Taxonomy" id="2951807"/>
    <lineage>
        <taxon>Bacteria</taxon>
        <taxon>Pseudomonadati</taxon>
        <taxon>Pseudomonadota</taxon>
        <taxon>Alphaproteobacteria</taxon>
        <taxon>Sphingomonadales</taxon>
        <taxon>Sphingomonadaceae</taxon>
        <taxon>Sphingomonas</taxon>
    </lineage>
</organism>
<dbReference type="PROSITE" id="PS52016">
    <property type="entry name" value="TONB_DEPENDENT_REC_3"/>
    <property type="match status" value="1"/>
</dbReference>
<reference evidence="16" key="1">
    <citation type="submission" date="2022-06" db="EMBL/GenBank/DDBJ databases">
        <title>Sphingomonas sp. nov. isolated from rhizosphere soil of tomato.</title>
        <authorList>
            <person name="Dong H."/>
            <person name="Gao R."/>
        </authorList>
    </citation>
    <scope>NUCLEOTIDE SEQUENCE</scope>
    <source>
        <strain evidence="16">MMSM24</strain>
    </source>
</reference>
<keyword evidence="10 11" id="KW-0998">Cell outer membrane</keyword>
<evidence type="ECO:0000256" key="13">
    <source>
        <dbReference type="SAM" id="SignalP"/>
    </source>
</evidence>
<comment type="subcellular location">
    <subcellularLocation>
        <location evidence="1 11">Cell outer membrane</location>
        <topology evidence="1 11">Multi-pass membrane protein</topology>
    </subcellularLocation>
</comment>
<keyword evidence="17" id="KW-1185">Reference proteome</keyword>
<evidence type="ECO:0000256" key="6">
    <source>
        <dbReference type="ARBA" id="ARBA00023004"/>
    </source>
</evidence>
<comment type="similarity">
    <text evidence="11 12">Belongs to the TonB-dependent receptor family.</text>
</comment>
<keyword evidence="6" id="KW-0408">Iron</keyword>
<name>A0AA41ZAL4_9SPHN</name>
<evidence type="ECO:0000259" key="14">
    <source>
        <dbReference type="Pfam" id="PF00593"/>
    </source>
</evidence>
<keyword evidence="13" id="KW-0732">Signal</keyword>
<keyword evidence="2 11" id="KW-0813">Transport</keyword>
<keyword evidence="4" id="KW-0410">Iron transport</keyword>
<dbReference type="InterPro" id="IPR000531">
    <property type="entry name" value="Beta-barrel_TonB"/>
</dbReference>
<evidence type="ECO:0000256" key="4">
    <source>
        <dbReference type="ARBA" id="ARBA00022496"/>
    </source>
</evidence>
<dbReference type="Proteomes" id="UP001165565">
    <property type="component" value="Unassembled WGS sequence"/>
</dbReference>
<evidence type="ECO:0000256" key="5">
    <source>
        <dbReference type="ARBA" id="ARBA00022692"/>
    </source>
</evidence>
<dbReference type="InterPro" id="IPR012910">
    <property type="entry name" value="Plug_dom"/>
</dbReference>
<sequence>MQGSNYHRQALMRGAALPLLMLSATPAFAQDASAGNSDPRAAQQPLGNDVVVTATRRPQTLLDVPLSVAVVSGDALDKMGVRQFNDLQSGIPNLQIDQTNGNFVINMRGLGSGGGNLAFEQSVGFFVDGVYSGRSRSLQTAMMDVQRVEVVRGPQGALFGKNTDAGAISVITAAPTRDFQGRVSAGYEAVNNGWNAEGYLSGPITDTLSARLSVQGGHAGGYMYNRATKQDDNGNNYLGIRGQLLFEPMKGMSAKLKVEYGKNDYKGNNLAFNGLGTSAIANTIRAASAPYGGVPEYPSFVRVADSTYGRGFSRTETLGVTLTTNTDLGGGVQLTTIGGYQHIKANTETDIDNSPLTLIDNLHIERTTQISQEARLSGSIGKLSLIAGLQYYYAQSHIVQNVFWNFSPALRGPSVLPFDQKSESISPFLAANMELLPGLTIDGSVRYSDETKQARMQMLPGGPASFRPYDIRAKRHEKLWDYSGKISYKFSRLGQVYVSYATGSKGGGFVANDTQLGNTGKYQFDPERAKSWEAGVKLRGEHGVYDLNLAVFSTNFDNLQVSSFNGTSFVTGNAAKVRSRGIEVEGNVRPVSFLSFGGNVAYLDAKYRSYNGPCIYNQTCPLGYSDLSGYRLTRAPKWKWSAYGQVDAPLSGDLDFTARGSVNYTGLTNYQDTQNPATMMPAYTTVDARIGITNKAHGWDVAVVGRNLTNKVSWSQAFGVPFVGGATAVFVNPSRTVTFQVSKNF</sequence>
<feature type="domain" description="TonB-dependent receptor plug" evidence="15">
    <location>
        <begin position="61"/>
        <end position="166"/>
    </location>
</feature>
<dbReference type="InterPro" id="IPR039426">
    <property type="entry name" value="TonB-dep_rcpt-like"/>
</dbReference>
<protein>
    <submittedName>
        <fullName evidence="16">TonB-dependent receptor</fullName>
    </submittedName>
</protein>
<feature type="chain" id="PRO_5041300770" evidence="13">
    <location>
        <begin position="30"/>
        <end position="745"/>
    </location>
</feature>